<dbReference type="AlphaFoldDB" id="A0A9N8EKH7"/>
<feature type="compositionally biased region" description="Basic and acidic residues" evidence="2">
    <location>
        <begin position="146"/>
        <end position="157"/>
    </location>
</feature>
<feature type="compositionally biased region" description="Basic and acidic residues" evidence="2">
    <location>
        <begin position="623"/>
        <end position="632"/>
    </location>
</feature>
<proteinExistence type="predicted"/>
<dbReference type="Proteomes" id="UP001153069">
    <property type="component" value="Unassembled WGS sequence"/>
</dbReference>
<protein>
    <submittedName>
        <fullName evidence="3">Uncharacterized protein</fullName>
    </submittedName>
</protein>
<dbReference type="EMBL" id="CAICTM010001412">
    <property type="protein sequence ID" value="CAB9523417.1"/>
    <property type="molecule type" value="Genomic_DNA"/>
</dbReference>
<evidence type="ECO:0000313" key="4">
    <source>
        <dbReference type="Proteomes" id="UP001153069"/>
    </source>
</evidence>
<keyword evidence="1" id="KW-0175">Coiled coil</keyword>
<feature type="region of interest" description="Disordered" evidence="2">
    <location>
        <begin position="613"/>
        <end position="632"/>
    </location>
</feature>
<evidence type="ECO:0000256" key="1">
    <source>
        <dbReference type="SAM" id="Coils"/>
    </source>
</evidence>
<accession>A0A9N8EKH7</accession>
<reference evidence="3" key="1">
    <citation type="submission" date="2020-06" db="EMBL/GenBank/DDBJ databases">
        <authorList>
            <consortium name="Plant Systems Biology data submission"/>
        </authorList>
    </citation>
    <scope>NUCLEOTIDE SEQUENCE</scope>
    <source>
        <strain evidence="3">D6</strain>
    </source>
</reference>
<evidence type="ECO:0000313" key="3">
    <source>
        <dbReference type="EMBL" id="CAB9523417.1"/>
    </source>
</evidence>
<evidence type="ECO:0000256" key="2">
    <source>
        <dbReference type="SAM" id="MobiDB-lite"/>
    </source>
</evidence>
<organism evidence="3 4">
    <name type="scientific">Seminavis robusta</name>
    <dbReference type="NCBI Taxonomy" id="568900"/>
    <lineage>
        <taxon>Eukaryota</taxon>
        <taxon>Sar</taxon>
        <taxon>Stramenopiles</taxon>
        <taxon>Ochrophyta</taxon>
        <taxon>Bacillariophyta</taxon>
        <taxon>Bacillariophyceae</taxon>
        <taxon>Bacillariophycidae</taxon>
        <taxon>Naviculales</taxon>
        <taxon>Naviculaceae</taxon>
        <taxon>Seminavis</taxon>
    </lineage>
</organism>
<name>A0A9N8EKH7_9STRA</name>
<comment type="caution">
    <text evidence="3">The sequence shown here is derived from an EMBL/GenBank/DDBJ whole genome shotgun (WGS) entry which is preliminary data.</text>
</comment>
<feature type="coiled-coil region" evidence="1">
    <location>
        <begin position="244"/>
        <end position="271"/>
    </location>
</feature>
<gene>
    <name evidence="3" type="ORF">SEMRO_1414_G270620.1</name>
</gene>
<sequence length="632" mass="71526">MGTKLKKSNAANMGPKERIVKITRRLEQDQLGPKMKAKLLARLVMLQGLAEGFAKEGKQPAFPGLAMRLAIIQEKLKTEEDPARRAELEKRKANVQDRLAHKQQMRANKQCQNIKRRLSNIEAKLMKEKDPSARANLEARKAKLEAKLANKENKQDTSRGVVSSADDHEQWMKVDVPKPNTSFSSAEAGASAPKVTNNAGEDQKEEDVGKLEVDEELIAAFPQVTKRLTKITLKLKTVKNPDRRKALLNRKAKVEAKLARKQESLRKEAKQEDTQVTQRLIKIALKLKTVTNEGQRQYLLQRKAKVEANLARKQQQLKNRAMKRGSFPGINRKLAMIDTQLKLVNDDTERADLEKRKVLLLRKRMEKRQAMDAGPGGHISCQLERTQALLVEATTPERQCSLESRLLHFQQRQEEASPSTLSCAPYDPRREKQKQKFIQMEQKARSNKNEKALDRIALQQVYVAHYPDPQHYVSAFGGNKSIKKRAILRAQALDLASFPSRAVKPGYAADMYERLPQQWSMDDEVATFGDKQQQNQKNVKKSAANNESEEDFVAVCAEEDVLSLDDFSEKFLPDYGLRESGVLEDGFEKVPLLDAKAIEDEGWMEVDAKETDLPAVAKKANKNGKETSEKHG</sequence>
<keyword evidence="4" id="KW-1185">Reference proteome</keyword>
<feature type="compositionally biased region" description="Basic and acidic residues" evidence="2">
    <location>
        <begin position="165"/>
        <end position="176"/>
    </location>
</feature>
<feature type="region of interest" description="Disordered" evidence="2">
    <location>
        <begin position="146"/>
        <end position="208"/>
    </location>
</feature>